<evidence type="ECO:0000256" key="1">
    <source>
        <dbReference type="SAM" id="MobiDB-lite"/>
    </source>
</evidence>
<evidence type="ECO:0000313" key="3">
    <source>
        <dbReference type="Proteomes" id="UP001341840"/>
    </source>
</evidence>
<accession>A0ABU6VBV9</accession>
<keyword evidence="3" id="KW-1185">Reference proteome</keyword>
<proteinExistence type="predicted"/>
<feature type="compositionally biased region" description="Low complexity" evidence="1">
    <location>
        <begin position="23"/>
        <end position="56"/>
    </location>
</feature>
<dbReference type="Proteomes" id="UP001341840">
    <property type="component" value="Unassembled WGS sequence"/>
</dbReference>
<evidence type="ECO:0000313" key="2">
    <source>
        <dbReference type="EMBL" id="MED6170867.1"/>
    </source>
</evidence>
<organism evidence="2 3">
    <name type="scientific">Stylosanthes scabra</name>
    <dbReference type="NCBI Taxonomy" id="79078"/>
    <lineage>
        <taxon>Eukaryota</taxon>
        <taxon>Viridiplantae</taxon>
        <taxon>Streptophyta</taxon>
        <taxon>Embryophyta</taxon>
        <taxon>Tracheophyta</taxon>
        <taxon>Spermatophyta</taxon>
        <taxon>Magnoliopsida</taxon>
        <taxon>eudicotyledons</taxon>
        <taxon>Gunneridae</taxon>
        <taxon>Pentapetalae</taxon>
        <taxon>rosids</taxon>
        <taxon>fabids</taxon>
        <taxon>Fabales</taxon>
        <taxon>Fabaceae</taxon>
        <taxon>Papilionoideae</taxon>
        <taxon>50 kb inversion clade</taxon>
        <taxon>dalbergioids sensu lato</taxon>
        <taxon>Dalbergieae</taxon>
        <taxon>Pterocarpus clade</taxon>
        <taxon>Stylosanthes</taxon>
    </lineage>
</organism>
<feature type="region of interest" description="Disordered" evidence="1">
    <location>
        <begin position="16"/>
        <end position="56"/>
    </location>
</feature>
<name>A0ABU6VBV9_9FABA</name>
<reference evidence="2 3" key="1">
    <citation type="journal article" date="2023" name="Plants (Basel)">
        <title>Bridging the Gap: Combining Genomics and Transcriptomics Approaches to Understand Stylosanthes scabra, an Orphan Legume from the Brazilian Caatinga.</title>
        <authorList>
            <person name="Ferreira-Neto J.R.C."/>
            <person name="da Silva M.D."/>
            <person name="Binneck E."/>
            <person name="de Melo N.F."/>
            <person name="da Silva R.H."/>
            <person name="de Melo A.L.T.M."/>
            <person name="Pandolfi V."/>
            <person name="Bustamante F.O."/>
            <person name="Brasileiro-Vidal A.C."/>
            <person name="Benko-Iseppon A.M."/>
        </authorList>
    </citation>
    <scope>NUCLEOTIDE SEQUENCE [LARGE SCALE GENOMIC DNA]</scope>
    <source>
        <tissue evidence="2">Leaves</tissue>
    </source>
</reference>
<comment type="caution">
    <text evidence="2">The sequence shown here is derived from an EMBL/GenBank/DDBJ whole genome shotgun (WGS) entry which is preliminary data.</text>
</comment>
<protein>
    <submittedName>
        <fullName evidence="2">Uncharacterized protein</fullName>
    </submittedName>
</protein>
<sequence>MNIQLQLLSVNANMHHLDPAKTPSPTDAAASESSADSAVQNPPAAEAEPIAIPTAGATKDKNAAYRTWRKHDLALQTWLAASNTKPYQNKILLCTSFYEAWTTIEDIFSATSKTRVQGLKSQLRGIKKT</sequence>
<gene>
    <name evidence="2" type="ORF">PIB30_035253</name>
</gene>
<dbReference type="EMBL" id="JASCZI010151202">
    <property type="protein sequence ID" value="MED6170867.1"/>
    <property type="molecule type" value="Genomic_DNA"/>
</dbReference>